<reference evidence="1 2" key="1">
    <citation type="submission" date="2014-02" db="EMBL/GenBank/DDBJ databases">
        <title>Single nucleus genome sequencing reveals high similarity among nuclei of an endomycorrhizal fungus.</title>
        <authorList>
            <person name="Lin K."/>
            <person name="Geurts R."/>
            <person name="Zhang Z."/>
            <person name="Limpens E."/>
            <person name="Saunders D.G."/>
            <person name="Mu D."/>
            <person name="Pang E."/>
            <person name="Cao H."/>
            <person name="Cha H."/>
            <person name="Lin T."/>
            <person name="Zhou Q."/>
            <person name="Shang Y."/>
            <person name="Li Y."/>
            <person name="Ivanov S."/>
            <person name="Sharma T."/>
            <person name="Velzen R.V."/>
            <person name="Ruijter N.D."/>
            <person name="Aanen D.K."/>
            <person name="Win J."/>
            <person name="Kamoun S."/>
            <person name="Bisseling T."/>
            <person name="Huang S."/>
        </authorList>
    </citation>
    <scope>NUCLEOTIDE SEQUENCE [LARGE SCALE GENOMIC DNA]</scope>
    <source>
        <strain evidence="2">DAOM197198w</strain>
    </source>
</reference>
<evidence type="ECO:0000313" key="2">
    <source>
        <dbReference type="Proteomes" id="UP000022910"/>
    </source>
</evidence>
<protein>
    <submittedName>
        <fullName evidence="1">Uncharacterized protein</fullName>
    </submittedName>
</protein>
<keyword evidence="2" id="KW-1185">Reference proteome</keyword>
<dbReference type="EMBL" id="JEMT01025842">
    <property type="protein sequence ID" value="EXX60804.1"/>
    <property type="molecule type" value="Genomic_DNA"/>
</dbReference>
<dbReference type="AlphaFoldDB" id="A0A015K0B2"/>
<sequence>MFHFLETNTLKDDDEELEQCIREIKYRLENMGTILADGNEAMQCKYILNNK</sequence>
<evidence type="ECO:0000313" key="1">
    <source>
        <dbReference type="EMBL" id="EXX60804.1"/>
    </source>
</evidence>
<name>A0A015K0B2_RHIIW</name>
<dbReference type="HOGENOM" id="CLU_3107661_0_0_1"/>
<comment type="caution">
    <text evidence="1">The sequence shown here is derived from an EMBL/GenBank/DDBJ whole genome shotgun (WGS) entry which is preliminary data.</text>
</comment>
<gene>
    <name evidence="1" type="ORF">RirG_176510</name>
</gene>
<accession>A0A015K0B2</accession>
<proteinExistence type="predicted"/>
<organism evidence="1 2">
    <name type="scientific">Rhizophagus irregularis (strain DAOM 197198w)</name>
    <name type="common">Glomus intraradices</name>
    <dbReference type="NCBI Taxonomy" id="1432141"/>
    <lineage>
        <taxon>Eukaryota</taxon>
        <taxon>Fungi</taxon>
        <taxon>Fungi incertae sedis</taxon>
        <taxon>Mucoromycota</taxon>
        <taxon>Glomeromycotina</taxon>
        <taxon>Glomeromycetes</taxon>
        <taxon>Glomerales</taxon>
        <taxon>Glomeraceae</taxon>
        <taxon>Rhizophagus</taxon>
    </lineage>
</organism>
<dbReference type="Proteomes" id="UP000022910">
    <property type="component" value="Unassembled WGS sequence"/>
</dbReference>